<sequence>MTPRHHSLWILISTSTDDSQTNCCRVQNLLPKMKINTQLKKFCRNLLTIIRNDIDLSLSIRNINMWTFYNTKKELTKQLDDYGSLSPWVTAGCPTHNTSHNSIRTTIKRREKGKKKTSEGFITPQKAKQIKDRPLI</sequence>
<dbReference type="Proteomes" id="UP000887013">
    <property type="component" value="Unassembled WGS sequence"/>
</dbReference>
<feature type="compositionally biased region" description="Basic residues" evidence="1">
    <location>
        <begin position="106"/>
        <end position="115"/>
    </location>
</feature>
<gene>
    <name evidence="2" type="ORF">NPIL_483291</name>
</gene>
<organism evidence="2 3">
    <name type="scientific">Nephila pilipes</name>
    <name type="common">Giant wood spider</name>
    <name type="synonym">Nephila maculata</name>
    <dbReference type="NCBI Taxonomy" id="299642"/>
    <lineage>
        <taxon>Eukaryota</taxon>
        <taxon>Metazoa</taxon>
        <taxon>Ecdysozoa</taxon>
        <taxon>Arthropoda</taxon>
        <taxon>Chelicerata</taxon>
        <taxon>Arachnida</taxon>
        <taxon>Araneae</taxon>
        <taxon>Araneomorphae</taxon>
        <taxon>Entelegynae</taxon>
        <taxon>Araneoidea</taxon>
        <taxon>Nephilidae</taxon>
        <taxon>Nephila</taxon>
    </lineage>
</organism>
<comment type="caution">
    <text evidence="2">The sequence shown here is derived from an EMBL/GenBank/DDBJ whole genome shotgun (WGS) entry which is preliminary data.</text>
</comment>
<evidence type="ECO:0000256" key="1">
    <source>
        <dbReference type="SAM" id="MobiDB-lite"/>
    </source>
</evidence>
<evidence type="ECO:0000313" key="2">
    <source>
        <dbReference type="EMBL" id="GFT69934.1"/>
    </source>
</evidence>
<feature type="region of interest" description="Disordered" evidence="1">
    <location>
        <begin position="96"/>
        <end position="136"/>
    </location>
</feature>
<reference evidence="2" key="1">
    <citation type="submission" date="2020-08" db="EMBL/GenBank/DDBJ databases">
        <title>Multicomponent nature underlies the extraordinary mechanical properties of spider dragline silk.</title>
        <authorList>
            <person name="Kono N."/>
            <person name="Nakamura H."/>
            <person name="Mori M."/>
            <person name="Yoshida Y."/>
            <person name="Ohtoshi R."/>
            <person name="Malay A.D."/>
            <person name="Moran D.A.P."/>
            <person name="Tomita M."/>
            <person name="Numata K."/>
            <person name="Arakawa K."/>
        </authorList>
    </citation>
    <scope>NUCLEOTIDE SEQUENCE</scope>
</reference>
<evidence type="ECO:0000313" key="3">
    <source>
        <dbReference type="Proteomes" id="UP000887013"/>
    </source>
</evidence>
<protein>
    <submittedName>
        <fullName evidence="2">Uncharacterized protein</fullName>
    </submittedName>
</protein>
<name>A0A8X6U1C9_NEPPI</name>
<feature type="compositionally biased region" description="Polar residues" evidence="1">
    <location>
        <begin position="96"/>
        <end position="105"/>
    </location>
</feature>
<accession>A0A8X6U1C9</accession>
<dbReference type="AlphaFoldDB" id="A0A8X6U1C9"/>
<dbReference type="EMBL" id="BMAW01020775">
    <property type="protein sequence ID" value="GFT69934.1"/>
    <property type="molecule type" value="Genomic_DNA"/>
</dbReference>
<proteinExistence type="predicted"/>
<keyword evidence="3" id="KW-1185">Reference proteome</keyword>